<feature type="compositionally biased region" description="Basic and acidic residues" evidence="1">
    <location>
        <begin position="501"/>
        <end position="517"/>
    </location>
</feature>
<dbReference type="PANTHER" id="PTHR38788">
    <property type="entry name" value="CLR5 DOMAIN-CONTAINING PROTEIN"/>
    <property type="match status" value="1"/>
</dbReference>
<dbReference type="SUPFAM" id="SSF48452">
    <property type="entry name" value="TPR-like"/>
    <property type="match status" value="1"/>
</dbReference>
<dbReference type="Gene3D" id="1.25.40.10">
    <property type="entry name" value="Tetratricopeptide repeat domain"/>
    <property type="match status" value="1"/>
</dbReference>
<dbReference type="InterPro" id="IPR025676">
    <property type="entry name" value="Clr5_dom"/>
</dbReference>
<dbReference type="InterPro" id="IPR011990">
    <property type="entry name" value="TPR-like_helical_dom_sf"/>
</dbReference>
<evidence type="ECO:0000313" key="3">
    <source>
        <dbReference type="EMBL" id="OAP56855.1"/>
    </source>
</evidence>
<gene>
    <name evidence="3" type="ORF">AYL99_08967</name>
</gene>
<dbReference type="Proteomes" id="UP000078343">
    <property type="component" value="Unassembled WGS sequence"/>
</dbReference>
<feature type="domain" description="Clr5" evidence="2">
    <location>
        <begin position="12"/>
        <end position="63"/>
    </location>
</feature>
<dbReference type="EMBL" id="LVYI01000008">
    <property type="protein sequence ID" value="OAP56855.1"/>
    <property type="molecule type" value="Genomic_DNA"/>
</dbReference>
<organism evidence="3 4">
    <name type="scientific">Fonsecaea erecta</name>
    <dbReference type="NCBI Taxonomy" id="1367422"/>
    <lineage>
        <taxon>Eukaryota</taxon>
        <taxon>Fungi</taxon>
        <taxon>Dikarya</taxon>
        <taxon>Ascomycota</taxon>
        <taxon>Pezizomycotina</taxon>
        <taxon>Eurotiomycetes</taxon>
        <taxon>Chaetothyriomycetidae</taxon>
        <taxon>Chaetothyriales</taxon>
        <taxon>Herpotrichiellaceae</taxon>
        <taxon>Fonsecaea</taxon>
    </lineage>
</organism>
<dbReference type="OrthoDB" id="5308957at2759"/>
<comment type="caution">
    <text evidence="3">The sequence shown here is derived from an EMBL/GenBank/DDBJ whole genome shotgun (WGS) entry which is preliminary data.</text>
</comment>
<protein>
    <recommendedName>
        <fullName evidence="2">Clr5 domain-containing protein</fullName>
    </recommendedName>
</protein>
<accession>A0A178ZCP8</accession>
<sequence>MGPPKQPNPHTPQEWKQIRSKFTDLYQVQKKKLSDVMKILGEQGFHASEHHYKTYIRKWGVDKKNKQSDMEFAIQKLRQRQGKDTTFLIRGEPRSRKDVEHYWRRKRCSPPASSTVPNTPNGVDYRTPSPCAERETGEAGSQEPLQEDADSAWFAWDEDIAAVFQYINRDWIVAPRSTILRLLESPEQLRPLDQALHYAKVLFQRQVECANADLRIDFLGCDAAVSRFMRTAENALAAIAYGLSHTVITAALLDTLESIPQVAASSIAIVTTSILRIISNYIGRTQSSRWTMRKMAVYEIVNRFGKVHGLAHPLPLILTAAIRSCEDTCTISQRVLMAGNDMLQQGSKVDELFNEDLLTTLGDICEISGDYNAALKHVIEAHRMTLDRHQTDMTQQSFMGVLKVQVQLSALYIQTGSLEKAERSIEDNLRACAEISDPRFRAKYRALFLYYRGIVLEMSGKRSAAVETFGKVIHLGLPWFGPGYHLVVAAAHRMKNLQQRQAEDAQRLSAAEEDHQNQDLADTRGAGQEEPGVDQHPHPLGDEGVLPFSPEAALPYDDGSSQLWTNPLEARPQTIGHVEEWTDEYQESYGGGLAPELELPVEEDQSWMDWTGEGPVEWTY</sequence>
<keyword evidence="4" id="KW-1185">Reference proteome</keyword>
<dbReference type="AlphaFoldDB" id="A0A178ZCP8"/>
<dbReference type="GeneID" id="30013135"/>
<dbReference type="STRING" id="1367422.A0A178ZCP8"/>
<evidence type="ECO:0000313" key="4">
    <source>
        <dbReference type="Proteomes" id="UP000078343"/>
    </source>
</evidence>
<reference evidence="3 4" key="1">
    <citation type="submission" date="2016-04" db="EMBL/GenBank/DDBJ databases">
        <title>Draft genome of Fonsecaea erecta CBS 125763.</title>
        <authorList>
            <person name="Weiss V.A."/>
            <person name="Vicente V.A."/>
            <person name="Raittz R.T."/>
            <person name="Moreno L.F."/>
            <person name="De Souza E.M."/>
            <person name="Pedrosa F.O."/>
            <person name="Steffens M.B."/>
            <person name="Faoro H."/>
            <person name="Tadra-Sfeir M.Z."/>
            <person name="Najafzadeh M.J."/>
            <person name="Felipe M.S."/>
            <person name="Teixeira M."/>
            <person name="Sun J."/>
            <person name="Xi L."/>
            <person name="Gomes R."/>
            <person name="De Azevedo C.M."/>
            <person name="Salgado C.G."/>
            <person name="Da Silva M.B."/>
            <person name="Nascimento M.F."/>
            <person name="Queiroz-Telles F."/>
            <person name="Attili D.S."/>
            <person name="Gorbushina A."/>
        </authorList>
    </citation>
    <scope>NUCLEOTIDE SEQUENCE [LARGE SCALE GENOMIC DNA]</scope>
    <source>
        <strain evidence="3 4">CBS 125763</strain>
    </source>
</reference>
<dbReference type="PANTHER" id="PTHR38788:SF3">
    <property type="entry name" value="CLR5 DOMAIN-CONTAINING PROTEIN"/>
    <property type="match status" value="1"/>
</dbReference>
<evidence type="ECO:0000256" key="1">
    <source>
        <dbReference type="SAM" id="MobiDB-lite"/>
    </source>
</evidence>
<feature type="compositionally biased region" description="Polar residues" evidence="1">
    <location>
        <begin position="111"/>
        <end position="121"/>
    </location>
</feature>
<dbReference type="RefSeq" id="XP_018690222.1">
    <property type="nucleotide sequence ID" value="XM_018840475.1"/>
</dbReference>
<dbReference type="Pfam" id="PF14420">
    <property type="entry name" value="Clr5"/>
    <property type="match status" value="1"/>
</dbReference>
<name>A0A178ZCP8_9EURO</name>
<feature type="region of interest" description="Disordered" evidence="1">
    <location>
        <begin position="499"/>
        <end position="565"/>
    </location>
</feature>
<proteinExistence type="predicted"/>
<evidence type="ECO:0000259" key="2">
    <source>
        <dbReference type="Pfam" id="PF14420"/>
    </source>
</evidence>
<feature type="region of interest" description="Disordered" evidence="1">
    <location>
        <begin position="98"/>
        <end position="145"/>
    </location>
</feature>